<dbReference type="SUPFAM" id="SSF52058">
    <property type="entry name" value="L domain-like"/>
    <property type="match status" value="1"/>
</dbReference>
<gene>
    <name evidence="1" type="ORF">GOP47_0006845</name>
</gene>
<comment type="caution">
    <text evidence="1">The sequence shown here is derived from an EMBL/GenBank/DDBJ whole genome shotgun (WGS) entry which is preliminary data.</text>
</comment>
<dbReference type="AlphaFoldDB" id="A0A9D4V419"/>
<evidence type="ECO:0000313" key="1">
    <source>
        <dbReference type="EMBL" id="KAI5079174.1"/>
    </source>
</evidence>
<name>A0A9D4V419_ADICA</name>
<organism evidence="1 2">
    <name type="scientific">Adiantum capillus-veneris</name>
    <name type="common">Maidenhair fern</name>
    <dbReference type="NCBI Taxonomy" id="13818"/>
    <lineage>
        <taxon>Eukaryota</taxon>
        <taxon>Viridiplantae</taxon>
        <taxon>Streptophyta</taxon>
        <taxon>Embryophyta</taxon>
        <taxon>Tracheophyta</taxon>
        <taxon>Polypodiopsida</taxon>
        <taxon>Polypodiidae</taxon>
        <taxon>Polypodiales</taxon>
        <taxon>Pteridineae</taxon>
        <taxon>Pteridaceae</taxon>
        <taxon>Vittarioideae</taxon>
        <taxon>Adiantum</taxon>
    </lineage>
</organism>
<evidence type="ECO:0000313" key="2">
    <source>
        <dbReference type="Proteomes" id="UP000886520"/>
    </source>
</evidence>
<dbReference type="PANTHER" id="PTHR36766">
    <property type="entry name" value="PLANT BROAD-SPECTRUM MILDEW RESISTANCE PROTEIN RPW8"/>
    <property type="match status" value="1"/>
</dbReference>
<dbReference type="EMBL" id="JABFUD020000006">
    <property type="protein sequence ID" value="KAI5079174.1"/>
    <property type="molecule type" value="Genomic_DNA"/>
</dbReference>
<proteinExistence type="predicted"/>
<protein>
    <submittedName>
        <fullName evidence="1">Uncharacterized protein</fullName>
    </submittedName>
</protein>
<sequence>MEELGLLSPTLKEVRIYHCQALRKMPDLSGLTRLEYLVLSDIDSLEEVVGCLSPTLKDVNISSCKALRKMPDLSGLTRLDKLVLFDIDSLEEVGCLSPTLKHVDIRYCKALRKMPDLSGLTRLDYLKLGWNSSMEEVGGQYVSGTLKHLSIIRCDRMRSFPSLRNCVHLRELAIGSPVDAAAVVASSAPPNLRTLRLFFNDKLQSTSEQWEGLSTLLIENLIVEGSNAVRIDLGCLCPPMNLKSLTVSNCFSLEEIANSGELQGLERRCRRLKKLDGVRDIQTYNPGLKRLHSQRCPPSREGIHWTLEGSSNIQF</sequence>
<dbReference type="Gene3D" id="3.80.10.10">
    <property type="entry name" value="Ribonuclease Inhibitor"/>
    <property type="match status" value="1"/>
</dbReference>
<dbReference type="Proteomes" id="UP000886520">
    <property type="component" value="Chromosome 6"/>
</dbReference>
<reference evidence="1" key="1">
    <citation type="submission" date="2021-01" db="EMBL/GenBank/DDBJ databases">
        <title>Adiantum capillus-veneris genome.</title>
        <authorList>
            <person name="Fang Y."/>
            <person name="Liao Q."/>
        </authorList>
    </citation>
    <scope>NUCLEOTIDE SEQUENCE</scope>
    <source>
        <strain evidence="1">H3</strain>
        <tissue evidence="1">Leaf</tissue>
    </source>
</reference>
<dbReference type="PANTHER" id="PTHR36766:SF30">
    <property type="entry name" value="TIR-NBS TYPE DISEASE RESISTANCE PROTEIN-RELATED"/>
    <property type="match status" value="1"/>
</dbReference>
<dbReference type="InterPro" id="IPR032675">
    <property type="entry name" value="LRR_dom_sf"/>
</dbReference>
<keyword evidence="2" id="KW-1185">Reference proteome</keyword>
<accession>A0A9D4V419</accession>